<gene>
    <name evidence="4" type="ORF">V1264_024816</name>
</gene>
<comment type="caution">
    <text evidence="4">The sequence shown here is derived from an EMBL/GenBank/DDBJ whole genome shotgun (WGS) entry which is preliminary data.</text>
</comment>
<name>A0AAN9G0N1_9CAEN</name>
<dbReference type="GO" id="GO:0005576">
    <property type="term" value="C:extracellular region"/>
    <property type="evidence" value="ECO:0007669"/>
    <property type="project" value="UniProtKB-SubCell"/>
</dbReference>
<protein>
    <submittedName>
        <fullName evidence="4">Uncharacterized protein</fullName>
    </submittedName>
</protein>
<sequence>MTMNRPLIILAGFCLVLLMALYGAHATPESDLSNRGPPLKARLRTPDNEVIQVEKRGCTPSGNACLSDRNCCSDWCRSFGTCF</sequence>
<dbReference type="AlphaFoldDB" id="A0AAN9G0N1"/>
<evidence type="ECO:0000256" key="1">
    <source>
        <dbReference type="ARBA" id="ARBA00004613"/>
    </source>
</evidence>
<dbReference type="InterPro" id="IPR004214">
    <property type="entry name" value="Conotoxin"/>
</dbReference>
<keyword evidence="5" id="KW-1185">Reference proteome</keyword>
<comment type="subcellular location">
    <subcellularLocation>
        <location evidence="1">Secreted</location>
    </subcellularLocation>
</comment>
<dbReference type="GO" id="GO:0008200">
    <property type="term" value="F:ion channel inhibitor activity"/>
    <property type="evidence" value="ECO:0007669"/>
    <property type="project" value="InterPro"/>
</dbReference>
<dbReference type="Pfam" id="PF02950">
    <property type="entry name" value="Conotoxin"/>
    <property type="match status" value="1"/>
</dbReference>
<evidence type="ECO:0000313" key="5">
    <source>
        <dbReference type="Proteomes" id="UP001374579"/>
    </source>
</evidence>
<dbReference type="Proteomes" id="UP001374579">
    <property type="component" value="Unassembled WGS sequence"/>
</dbReference>
<reference evidence="4 5" key="1">
    <citation type="submission" date="2024-02" db="EMBL/GenBank/DDBJ databases">
        <title>Chromosome-scale genome assembly of the rough periwinkle Littorina saxatilis.</title>
        <authorList>
            <person name="De Jode A."/>
            <person name="Faria R."/>
            <person name="Formenti G."/>
            <person name="Sims Y."/>
            <person name="Smith T.P."/>
            <person name="Tracey A."/>
            <person name="Wood J.M.D."/>
            <person name="Zagrodzka Z.B."/>
            <person name="Johannesson K."/>
            <person name="Butlin R.K."/>
            <person name="Leder E.H."/>
        </authorList>
    </citation>
    <scope>NUCLEOTIDE SEQUENCE [LARGE SCALE GENOMIC DNA]</scope>
    <source>
        <strain evidence="4">Snail1</strain>
        <tissue evidence="4">Muscle</tissue>
    </source>
</reference>
<feature type="chain" id="PRO_5042906377" evidence="3">
    <location>
        <begin position="27"/>
        <end position="83"/>
    </location>
</feature>
<dbReference type="EMBL" id="JBAMIC010000735">
    <property type="protein sequence ID" value="KAK7089720.1"/>
    <property type="molecule type" value="Genomic_DNA"/>
</dbReference>
<evidence type="ECO:0000313" key="4">
    <source>
        <dbReference type="EMBL" id="KAK7089720.1"/>
    </source>
</evidence>
<keyword evidence="3" id="KW-0732">Signal</keyword>
<evidence type="ECO:0000256" key="2">
    <source>
        <dbReference type="ARBA" id="ARBA00022525"/>
    </source>
</evidence>
<feature type="signal peptide" evidence="3">
    <location>
        <begin position="1"/>
        <end position="26"/>
    </location>
</feature>
<accession>A0AAN9G0N1</accession>
<evidence type="ECO:0000256" key="3">
    <source>
        <dbReference type="SAM" id="SignalP"/>
    </source>
</evidence>
<proteinExistence type="predicted"/>
<keyword evidence="2" id="KW-0964">Secreted</keyword>
<organism evidence="4 5">
    <name type="scientific">Littorina saxatilis</name>
    <dbReference type="NCBI Taxonomy" id="31220"/>
    <lineage>
        <taxon>Eukaryota</taxon>
        <taxon>Metazoa</taxon>
        <taxon>Spiralia</taxon>
        <taxon>Lophotrochozoa</taxon>
        <taxon>Mollusca</taxon>
        <taxon>Gastropoda</taxon>
        <taxon>Caenogastropoda</taxon>
        <taxon>Littorinimorpha</taxon>
        <taxon>Littorinoidea</taxon>
        <taxon>Littorinidae</taxon>
        <taxon>Littorina</taxon>
    </lineage>
</organism>